<dbReference type="PROSITE" id="PS50943">
    <property type="entry name" value="HTH_CROC1"/>
    <property type="match status" value="1"/>
</dbReference>
<dbReference type="Gene3D" id="1.10.260.40">
    <property type="entry name" value="lambda repressor-like DNA-binding domains"/>
    <property type="match status" value="1"/>
</dbReference>
<proteinExistence type="predicted"/>
<dbReference type="EMBL" id="JBHSKF010000015">
    <property type="protein sequence ID" value="MFC5290231.1"/>
    <property type="molecule type" value="Genomic_DNA"/>
</dbReference>
<feature type="region of interest" description="Disordered" evidence="1">
    <location>
        <begin position="104"/>
        <end position="128"/>
    </location>
</feature>
<dbReference type="InterPro" id="IPR010982">
    <property type="entry name" value="Lambda_DNA-bd_dom_sf"/>
</dbReference>
<dbReference type="Gene3D" id="3.40.50.300">
    <property type="entry name" value="P-loop containing nucleotide triphosphate hydrolases"/>
    <property type="match status" value="1"/>
</dbReference>
<reference evidence="4" key="1">
    <citation type="journal article" date="2019" name="Int. J. Syst. Evol. Microbiol.">
        <title>The Global Catalogue of Microorganisms (GCM) 10K type strain sequencing project: providing services to taxonomists for standard genome sequencing and annotation.</title>
        <authorList>
            <consortium name="The Broad Institute Genomics Platform"/>
            <consortium name="The Broad Institute Genome Sequencing Center for Infectious Disease"/>
            <person name="Wu L."/>
            <person name="Ma J."/>
        </authorList>
    </citation>
    <scope>NUCLEOTIDE SEQUENCE [LARGE SCALE GENOMIC DNA]</scope>
    <source>
        <strain evidence="4">CCUG 59778</strain>
    </source>
</reference>
<protein>
    <submittedName>
        <fullName evidence="3">Helix-turn-helix domain-containing protein</fullName>
    </submittedName>
</protein>
<sequence>MSLDPNPLRPAAGHLDPVFAADAVVTRPLPDEQAASTFGAALREHRVSRGMTQEDLAAASGLSVRAIRNLEIGRTRQPHPQSARLLATALGLGERAGAELLHAARRGGGRQKASAPAPRSSQDAPRGRCELPADVADLVGRDAVVDQLVAALAATTPASVARLAVVTGGPGSGRTAVVVRVAHRLRGRYPDGQLHVDLRGVPAGPQRTSALLGRLLRSLGQTALPESPSERAALLRAELAVRRVLIVLDDVDGEADVRPLLTGSSTSAVLVAARRPLVTVRAAVTVRLGPLSERAAVHLLASVVGDGRVAAEPAAAVAVARACWRLPLALRIAGSWLVARPYRRVSDLAVLLRDEHNRLDHLSVGDLSLRASVLAHLSGLDATERAALRSVARLGDVHFGLCDLVGVPAAGDGVERLLMANLLTPSPHGRYRVETYIRACVGDRDTPLVSVPAAR</sequence>
<comment type="caution">
    <text evidence="3">The sequence shown here is derived from an EMBL/GenBank/DDBJ whole genome shotgun (WGS) entry which is preliminary data.</text>
</comment>
<dbReference type="SMART" id="SM00530">
    <property type="entry name" value="HTH_XRE"/>
    <property type="match status" value="1"/>
</dbReference>
<evidence type="ECO:0000313" key="3">
    <source>
        <dbReference type="EMBL" id="MFC5290231.1"/>
    </source>
</evidence>
<dbReference type="SUPFAM" id="SSF47413">
    <property type="entry name" value="lambda repressor-like DNA-binding domains"/>
    <property type="match status" value="1"/>
</dbReference>
<dbReference type="RefSeq" id="WP_378250113.1">
    <property type="nucleotide sequence ID" value="NZ_JBHSKF010000015.1"/>
</dbReference>
<dbReference type="Proteomes" id="UP001596157">
    <property type="component" value="Unassembled WGS sequence"/>
</dbReference>
<dbReference type="CDD" id="cd00093">
    <property type="entry name" value="HTH_XRE"/>
    <property type="match status" value="1"/>
</dbReference>
<dbReference type="InterPro" id="IPR001387">
    <property type="entry name" value="Cro/C1-type_HTH"/>
</dbReference>
<organism evidence="3 4">
    <name type="scientific">Actinokineospora guangxiensis</name>
    <dbReference type="NCBI Taxonomy" id="1490288"/>
    <lineage>
        <taxon>Bacteria</taxon>
        <taxon>Bacillati</taxon>
        <taxon>Actinomycetota</taxon>
        <taxon>Actinomycetes</taxon>
        <taxon>Pseudonocardiales</taxon>
        <taxon>Pseudonocardiaceae</taxon>
        <taxon>Actinokineospora</taxon>
    </lineage>
</organism>
<dbReference type="Pfam" id="PF01381">
    <property type="entry name" value="HTH_3"/>
    <property type="match status" value="1"/>
</dbReference>
<evidence type="ECO:0000259" key="2">
    <source>
        <dbReference type="PROSITE" id="PS50943"/>
    </source>
</evidence>
<accession>A0ABW0ETZ5</accession>
<dbReference type="PANTHER" id="PTHR47691">
    <property type="entry name" value="REGULATOR-RELATED"/>
    <property type="match status" value="1"/>
</dbReference>
<dbReference type="PANTHER" id="PTHR47691:SF3">
    <property type="entry name" value="HTH-TYPE TRANSCRIPTIONAL REGULATOR RV0890C-RELATED"/>
    <property type="match status" value="1"/>
</dbReference>
<gene>
    <name evidence="3" type="ORF">ACFPM7_24525</name>
</gene>
<keyword evidence="4" id="KW-1185">Reference proteome</keyword>
<dbReference type="InterPro" id="IPR027417">
    <property type="entry name" value="P-loop_NTPase"/>
</dbReference>
<evidence type="ECO:0000313" key="4">
    <source>
        <dbReference type="Proteomes" id="UP001596157"/>
    </source>
</evidence>
<dbReference type="SUPFAM" id="SSF52540">
    <property type="entry name" value="P-loop containing nucleoside triphosphate hydrolases"/>
    <property type="match status" value="1"/>
</dbReference>
<name>A0ABW0ETZ5_9PSEU</name>
<feature type="domain" description="HTH cro/C1-type" evidence="2">
    <location>
        <begin position="42"/>
        <end position="98"/>
    </location>
</feature>
<dbReference type="PRINTS" id="PR00364">
    <property type="entry name" value="DISEASERSIST"/>
</dbReference>
<evidence type="ECO:0000256" key="1">
    <source>
        <dbReference type="SAM" id="MobiDB-lite"/>
    </source>
</evidence>